<sequence length="174" mass="18984">MSIIGIPDDDRIHIVDIDLSTLRPGDILALTENSPVKLYSRDAVRTAMADGVTMAADEANISSSDSRFVWAHAAAMTLLDKPSANWATVRNAHYAPGPAPTDDDDPQYTRDQVSQAVNNGIDLAAKHERRTVADDLDNLIVNAALTLLDDPDADFHKVATENYDECPSVIRSWL</sequence>
<evidence type="ECO:0000313" key="1">
    <source>
        <dbReference type="EMBL" id="NEW75457.1"/>
    </source>
</evidence>
<dbReference type="RefSeq" id="WP_164433832.1">
    <property type="nucleotide sequence ID" value="NZ_JAAIKT010000060.1"/>
</dbReference>
<name>A0A6G4ASL6_9ACTN</name>
<gene>
    <name evidence="1" type="ORF">G4H13_35180</name>
</gene>
<accession>A0A6G4ASL6</accession>
<reference evidence="1" key="1">
    <citation type="submission" date="2020-02" db="EMBL/GenBank/DDBJ databases">
        <title>A new Streptomyces sp. for controlling soil-borne diseases.</title>
        <authorList>
            <person name="Li X."/>
            <person name="Tian Y."/>
            <person name="Gao K."/>
        </authorList>
    </citation>
    <scope>NUCLEOTIDE SEQUENCE [LARGE SCALE GENOMIC DNA]</scope>
    <source>
        <strain evidence="1">0250</strain>
    </source>
</reference>
<evidence type="ECO:0000313" key="2">
    <source>
        <dbReference type="Proteomes" id="UP000476310"/>
    </source>
</evidence>
<proteinExistence type="predicted"/>
<comment type="caution">
    <text evidence="1">The sequence shown here is derived from an EMBL/GenBank/DDBJ whole genome shotgun (WGS) entry which is preliminary data.</text>
</comment>
<keyword evidence="2" id="KW-1185">Reference proteome</keyword>
<dbReference type="Proteomes" id="UP000476310">
    <property type="component" value="Unassembled WGS sequence"/>
</dbReference>
<protein>
    <submittedName>
        <fullName evidence="1">Uncharacterized protein</fullName>
    </submittedName>
</protein>
<organism evidence="1 2">
    <name type="scientific">Streptomyces rhizosphaericus</name>
    <dbReference type="NCBI Taxonomy" id="114699"/>
    <lineage>
        <taxon>Bacteria</taxon>
        <taxon>Bacillati</taxon>
        <taxon>Actinomycetota</taxon>
        <taxon>Actinomycetes</taxon>
        <taxon>Kitasatosporales</taxon>
        <taxon>Streptomycetaceae</taxon>
        <taxon>Streptomyces</taxon>
        <taxon>Streptomyces violaceusniger group</taxon>
    </lineage>
</organism>
<dbReference type="EMBL" id="JAAIKT010000060">
    <property type="protein sequence ID" value="NEW75457.1"/>
    <property type="molecule type" value="Genomic_DNA"/>
</dbReference>
<dbReference type="AlphaFoldDB" id="A0A6G4ASL6"/>